<sequence>MASPEPVEAEPEYDEMEDDMMGPLPVSKMEEFGISAADCKKLKEAGYHTLESVAFTPKKSLLLIKGMSEQKVDKILSEAAKLVPLGFTTATEYHQRRSDLITITTGSPALDLVIGGGMETGSITELFGEFRTGKSQICHTLAVTCQLPVDMGGGEGKCMYIDTESTFRPVRLLAVAERFGLDGQEVLDNVAYARAYNADHQLDLLVQAAAMMAESRFALLIVDSLTSLYRTDFSGRGELSARQTHLAKFLRTLMRLADEFGVAVVVTNQVVAQVDNAGFGGMDTKKPIGGNIVAHASTTRLSLRKGRGNQRICRVVDSPSLPEAEAVFAIKPEGIADPIPEATKRFQSLWNSTFGMIQERNRLAHELETSADTQDHAFLRTFPYFARNKSIMKHMHTLMQALDTWKKRSSASDSRVPTMEQLDAWSATVAQLLELLSETGQTMNDPHGTEMIQELRSKYPYALEARKKSEDHGSRLDMIQSMADMPTSRFSTSQGNYDEREASALFAQNEAWNDQERHLEQLNASISRQHNISLRMNEELELQTGIIGGLDTDVESTGLRLGGASTRLERFRDSVKEHGSLWTIFVCIVILILLIAWVK</sequence>
<dbReference type="GO" id="GO:1990426">
    <property type="term" value="P:mitotic recombination-dependent replication fork processing"/>
    <property type="evidence" value="ECO:0007669"/>
    <property type="project" value="InterPro"/>
</dbReference>
<dbReference type="Gene3D" id="3.40.50.300">
    <property type="entry name" value="P-loop containing nucleotide triphosphate hydrolases"/>
    <property type="match status" value="1"/>
</dbReference>
<dbReference type="NCBIfam" id="NF003301">
    <property type="entry name" value="PRK04301.1"/>
    <property type="match status" value="1"/>
</dbReference>
<evidence type="ECO:0000256" key="2">
    <source>
        <dbReference type="ARBA" id="ARBA00007095"/>
    </source>
</evidence>
<feature type="domain" description="RecA family profile 1" evidence="9">
    <location>
        <begin position="99"/>
        <end position="270"/>
    </location>
</feature>
<evidence type="ECO:0000256" key="5">
    <source>
        <dbReference type="ARBA" id="ARBA00023242"/>
    </source>
</evidence>
<dbReference type="InterPro" id="IPR020588">
    <property type="entry name" value="RecA_ATP-bd"/>
</dbReference>
<dbReference type="InterPro" id="IPR013632">
    <property type="entry name" value="Rad51_C"/>
</dbReference>
<evidence type="ECO:0000256" key="8">
    <source>
        <dbReference type="SAM" id="Phobius"/>
    </source>
</evidence>
<dbReference type="GO" id="GO:0005524">
    <property type="term" value="F:ATP binding"/>
    <property type="evidence" value="ECO:0007669"/>
    <property type="project" value="UniProtKB-KW"/>
</dbReference>
<dbReference type="CDD" id="cd15859">
    <property type="entry name" value="SNARE_SYN8"/>
    <property type="match status" value="1"/>
</dbReference>
<keyword evidence="8" id="KW-0472">Membrane</keyword>
<dbReference type="SUPFAM" id="SSF47794">
    <property type="entry name" value="Rad51 N-terminal domain-like"/>
    <property type="match status" value="1"/>
</dbReference>
<dbReference type="PANTHER" id="PTHR22942:SF39">
    <property type="entry name" value="DNA REPAIR PROTEIN RAD51 HOMOLOG 1"/>
    <property type="match status" value="1"/>
</dbReference>
<dbReference type="SMART" id="SM00382">
    <property type="entry name" value="AAA"/>
    <property type="match status" value="1"/>
</dbReference>
<dbReference type="InterPro" id="IPR000727">
    <property type="entry name" value="T_SNARE_dom"/>
</dbReference>
<feature type="region of interest" description="Disordered" evidence="7">
    <location>
        <begin position="1"/>
        <end position="24"/>
    </location>
</feature>
<dbReference type="GO" id="GO:0070192">
    <property type="term" value="P:chromosome organization involved in meiotic cell cycle"/>
    <property type="evidence" value="ECO:0007669"/>
    <property type="project" value="TreeGrafter"/>
</dbReference>
<dbReference type="InterPro" id="IPR010995">
    <property type="entry name" value="DNA_repair_Rad51/TF_NusA_a-hlx"/>
</dbReference>
<evidence type="ECO:0000259" key="10">
    <source>
        <dbReference type="PROSITE" id="PS50163"/>
    </source>
</evidence>
<dbReference type="PROSITE" id="PS50192">
    <property type="entry name" value="T_SNARE"/>
    <property type="match status" value="1"/>
</dbReference>
<dbReference type="SUPFAM" id="SSF52540">
    <property type="entry name" value="P-loop containing nucleoside triphosphate hydrolases"/>
    <property type="match status" value="1"/>
</dbReference>
<keyword evidence="8" id="KW-0812">Transmembrane</keyword>
<organism evidence="12 13">
    <name type="scientific">Malassezia arunalokei</name>
    <dbReference type="NCBI Taxonomy" id="1514897"/>
    <lineage>
        <taxon>Eukaryota</taxon>
        <taxon>Fungi</taxon>
        <taxon>Dikarya</taxon>
        <taxon>Basidiomycota</taxon>
        <taxon>Ustilaginomycotina</taxon>
        <taxon>Malasseziomycetes</taxon>
        <taxon>Malasseziales</taxon>
        <taxon>Malasseziaceae</taxon>
        <taxon>Malassezia</taxon>
    </lineage>
</organism>
<dbReference type="SUPFAM" id="SSF58038">
    <property type="entry name" value="SNARE fusion complex"/>
    <property type="match status" value="1"/>
</dbReference>
<dbReference type="Gene3D" id="1.10.150.20">
    <property type="entry name" value="5' to 3' exonuclease, C-terminal subdomain"/>
    <property type="match status" value="1"/>
</dbReference>
<dbReference type="GO" id="GO:0042802">
    <property type="term" value="F:identical protein binding"/>
    <property type="evidence" value="ECO:0007669"/>
    <property type="project" value="UniProtKB-ARBA"/>
</dbReference>
<evidence type="ECO:0000313" key="13">
    <source>
        <dbReference type="Proteomes" id="UP001217582"/>
    </source>
</evidence>
<evidence type="ECO:0000259" key="11">
    <source>
        <dbReference type="PROSITE" id="PS50192"/>
    </source>
</evidence>
<keyword evidence="3 6" id="KW-0547">Nucleotide-binding</keyword>
<evidence type="ECO:0000256" key="6">
    <source>
        <dbReference type="RuleBase" id="RU003422"/>
    </source>
</evidence>
<feature type="compositionally biased region" description="Acidic residues" evidence="7">
    <location>
        <begin position="7"/>
        <end position="20"/>
    </location>
</feature>
<name>A0AAJ6CLF8_9BASI</name>
<dbReference type="CDD" id="cd19513">
    <property type="entry name" value="Rad51"/>
    <property type="match status" value="1"/>
</dbReference>
<dbReference type="GO" id="GO:0003690">
    <property type="term" value="F:double-stranded DNA binding"/>
    <property type="evidence" value="ECO:0007669"/>
    <property type="project" value="InterPro"/>
</dbReference>
<dbReference type="GO" id="GO:0000794">
    <property type="term" value="C:condensed nuclear chromosome"/>
    <property type="evidence" value="ECO:0007669"/>
    <property type="project" value="TreeGrafter"/>
</dbReference>
<keyword evidence="5" id="KW-0539">Nucleus</keyword>
<dbReference type="InterPro" id="IPR003593">
    <property type="entry name" value="AAA+_ATPase"/>
</dbReference>
<gene>
    <name evidence="12" type="primary">rhp51</name>
    <name evidence="12" type="ORF">MARU1_000458</name>
</gene>
<feature type="transmembrane region" description="Helical" evidence="8">
    <location>
        <begin position="579"/>
        <end position="598"/>
    </location>
</feature>
<dbReference type="GO" id="GO:0006312">
    <property type="term" value="P:mitotic recombination"/>
    <property type="evidence" value="ECO:0007669"/>
    <property type="project" value="UniProtKB-ARBA"/>
</dbReference>
<evidence type="ECO:0000313" key="12">
    <source>
        <dbReference type="EMBL" id="WFD14453.1"/>
    </source>
</evidence>
<dbReference type="PROSITE" id="PS50163">
    <property type="entry name" value="RECA_3"/>
    <property type="match status" value="1"/>
</dbReference>
<dbReference type="NCBIfam" id="TIGR02239">
    <property type="entry name" value="recomb_RAD51"/>
    <property type="match status" value="1"/>
</dbReference>
<proteinExistence type="inferred from homology"/>
<feature type="domain" description="RecA family profile 2" evidence="10">
    <location>
        <begin position="276"/>
        <end position="337"/>
    </location>
</feature>
<protein>
    <submittedName>
        <fullName evidence="12">RecA recombinase Rhp51</fullName>
    </submittedName>
</protein>
<dbReference type="InterPro" id="IPR011941">
    <property type="entry name" value="DNA_recomb/repair_Rad51"/>
</dbReference>
<dbReference type="EMBL" id="CP119916">
    <property type="protein sequence ID" value="WFD14453.1"/>
    <property type="molecule type" value="Genomic_DNA"/>
</dbReference>
<dbReference type="GO" id="GO:0000150">
    <property type="term" value="F:DNA strand exchange activity"/>
    <property type="evidence" value="ECO:0007669"/>
    <property type="project" value="InterPro"/>
</dbReference>
<keyword evidence="13" id="KW-1185">Reference proteome</keyword>
<dbReference type="PROSITE" id="PS50162">
    <property type="entry name" value="RECA_2"/>
    <property type="match status" value="1"/>
</dbReference>
<dbReference type="GO" id="GO:0000730">
    <property type="term" value="P:DNA recombinase assembly"/>
    <property type="evidence" value="ECO:0007669"/>
    <property type="project" value="TreeGrafter"/>
</dbReference>
<dbReference type="FunFam" id="1.10.150.20:FF:000008">
    <property type="entry name" value="DNA repair protein RAD51 homolog"/>
    <property type="match status" value="1"/>
</dbReference>
<reference evidence="12 13" key="1">
    <citation type="submission" date="2023-03" db="EMBL/GenBank/DDBJ databases">
        <title>Mating type loci evolution in Malassezia.</title>
        <authorList>
            <person name="Coelho M.A."/>
        </authorList>
    </citation>
    <scope>NUCLEOTIDE SEQUENCE [LARGE SCALE GENOMIC DNA]</scope>
    <source>
        <strain evidence="12 13">CBS 13387</strain>
    </source>
</reference>
<dbReference type="SMART" id="SM00397">
    <property type="entry name" value="t_SNARE"/>
    <property type="match status" value="1"/>
</dbReference>
<dbReference type="Proteomes" id="UP001217582">
    <property type="component" value="Chromosome 1"/>
</dbReference>
<keyword evidence="4 6" id="KW-0067">ATP-binding</keyword>
<dbReference type="GO" id="GO:0042148">
    <property type="term" value="P:DNA strand invasion"/>
    <property type="evidence" value="ECO:0007669"/>
    <property type="project" value="TreeGrafter"/>
</dbReference>
<evidence type="ECO:0000256" key="1">
    <source>
        <dbReference type="ARBA" id="ARBA00004123"/>
    </source>
</evidence>
<evidence type="ECO:0000259" key="9">
    <source>
        <dbReference type="PROSITE" id="PS50162"/>
    </source>
</evidence>
<evidence type="ECO:0000256" key="3">
    <source>
        <dbReference type="ARBA" id="ARBA00022741"/>
    </source>
</evidence>
<evidence type="ECO:0000256" key="7">
    <source>
        <dbReference type="SAM" id="MobiDB-lite"/>
    </source>
</evidence>
<dbReference type="GO" id="GO:0003697">
    <property type="term" value="F:single-stranded DNA binding"/>
    <property type="evidence" value="ECO:0007669"/>
    <property type="project" value="InterPro"/>
</dbReference>
<dbReference type="AlphaFoldDB" id="A0AAJ6CLF8"/>
<dbReference type="GO" id="GO:0000723">
    <property type="term" value="P:telomere maintenance"/>
    <property type="evidence" value="ECO:0007669"/>
    <property type="project" value="UniProtKB-ARBA"/>
</dbReference>
<dbReference type="GO" id="GO:0140664">
    <property type="term" value="F:ATP-dependent DNA damage sensor activity"/>
    <property type="evidence" value="ECO:0007669"/>
    <property type="project" value="InterPro"/>
</dbReference>
<dbReference type="FunFam" id="3.40.50.300:FF:000092">
    <property type="entry name" value="DNA repair protein Rad51 homolog"/>
    <property type="match status" value="1"/>
</dbReference>
<dbReference type="Pfam" id="PF08423">
    <property type="entry name" value="Rad51"/>
    <property type="match status" value="1"/>
</dbReference>
<accession>A0AAJ6CLF8</accession>
<dbReference type="GO" id="GO:0007131">
    <property type="term" value="P:reciprocal meiotic recombination"/>
    <property type="evidence" value="ECO:0007669"/>
    <property type="project" value="TreeGrafter"/>
</dbReference>
<dbReference type="InterPro" id="IPR027417">
    <property type="entry name" value="P-loop_NTPase"/>
</dbReference>
<feature type="domain" description="T-SNARE coiled-coil homology" evidence="11">
    <location>
        <begin position="509"/>
        <end position="571"/>
    </location>
</feature>
<dbReference type="PANTHER" id="PTHR22942">
    <property type="entry name" value="RECA/RAD51/RADA DNA STRAND-PAIRING FAMILY MEMBER"/>
    <property type="match status" value="1"/>
</dbReference>
<dbReference type="InterPro" id="IPR020587">
    <property type="entry name" value="RecA_monomer-monomer_interface"/>
</dbReference>
<comment type="subcellular location">
    <subcellularLocation>
        <location evidence="1">Nucleus</location>
    </subcellularLocation>
</comment>
<keyword evidence="8" id="KW-1133">Transmembrane helix</keyword>
<evidence type="ECO:0000256" key="4">
    <source>
        <dbReference type="ARBA" id="ARBA00022840"/>
    </source>
</evidence>
<comment type="similarity">
    <text evidence="2">Belongs to the RecA family. RAD51 subfamily.</text>
</comment>
<dbReference type="Gene3D" id="1.20.5.110">
    <property type="match status" value="1"/>
</dbReference>